<proteinExistence type="predicted"/>
<sequence length="86" mass="8564">MAGVPGTDATRPVAAGKNGGGAGDGGQPARHERYKSTSGGGEKNSLQRKILAQINPTGLLVIGDGFGATLDHHLAAMDDIGAVNQA</sequence>
<reference evidence="2 3" key="1">
    <citation type="submission" date="2019-03" db="EMBL/GenBank/DDBJ databases">
        <title>Genomic Encyclopedia of Type Strains, Phase III (KMG-III): the genomes of soil and plant-associated and newly described type strains.</title>
        <authorList>
            <person name="Whitman W."/>
        </authorList>
    </citation>
    <scope>NUCLEOTIDE SEQUENCE [LARGE SCALE GENOMIC DNA]</scope>
    <source>
        <strain evidence="2 3">CGMCC 1.7002</strain>
    </source>
</reference>
<evidence type="ECO:0000313" key="3">
    <source>
        <dbReference type="Proteomes" id="UP000295391"/>
    </source>
</evidence>
<protein>
    <submittedName>
        <fullName evidence="2">Uncharacterized protein</fullName>
    </submittedName>
</protein>
<evidence type="ECO:0000313" key="2">
    <source>
        <dbReference type="EMBL" id="TDQ62145.1"/>
    </source>
</evidence>
<keyword evidence="3" id="KW-1185">Reference proteome</keyword>
<feature type="compositionally biased region" description="Gly residues" evidence="1">
    <location>
        <begin position="17"/>
        <end position="26"/>
    </location>
</feature>
<feature type="region of interest" description="Disordered" evidence="1">
    <location>
        <begin position="1"/>
        <end position="47"/>
    </location>
</feature>
<name>A0A4R6VGC3_9HYPH</name>
<dbReference type="AlphaFoldDB" id="A0A4R6VGC3"/>
<gene>
    <name evidence="2" type="ORF">ATL17_3251</name>
</gene>
<accession>A0A4R6VGC3</accession>
<dbReference type="EMBL" id="SNYR01000003">
    <property type="protein sequence ID" value="TDQ62145.1"/>
    <property type="molecule type" value="Genomic_DNA"/>
</dbReference>
<comment type="caution">
    <text evidence="2">The sequence shown here is derived from an EMBL/GenBank/DDBJ whole genome shotgun (WGS) entry which is preliminary data.</text>
</comment>
<evidence type="ECO:0000256" key="1">
    <source>
        <dbReference type="SAM" id="MobiDB-lite"/>
    </source>
</evidence>
<dbReference type="Proteomes" id="UP000295391">
    <property type="component" value="Unassembled WGS sequence"/>
</dbReference>
<organism evidence="2 3">
    <name type="scientific">Maritalea mobilis</name>
    <dbReference type="NCBI Taxonomy" id="483324"/>
    <lineage>
        <taxon>Bacteria</taxon>
        <taxon>Pseudomonadati</taxon>
        <taxon>Pseudomonadota</taxon>
        <taxon>Alphaproteobacteria</taxon>
        <taxon>Hyphomicrobiales</taxon>
        <taxon>Devosiaceae</taxon>
        <taxon>Maritalea</taxon>
    </lineage>
</organism>